<protein>
    <submittedName>
        <fullName evidence="2">Uncharacterized protein</fullName>
    </submittedName>
</protein>
<accession>A0A9R0V2P9</accession>
<name>A0A9R0V2P9_TRITD</name>
<feature type="compositionally biased region" description="Basic and acidic residues" evidence="1">
    <location>
        <begin position="199"/>
        <end position="224"/>
    </location>
</feature>
<feature type="region of interest" description="Disordered" evidence="1">
    <location>
        <begin position="199"/>
        <end position="301"/>
    </location>
</feature>
<evidence type="ECO:0000256" key="1">
    <source>
        <dbReference type="SAM" id="MobiDB-lite"/>
    </source>
</evidence>
<gene>
    <name evidence="2" type="ORF">TRITD_1Bv1G005360</name>
</gene>
<dbReference type="EMBL" id="LT934112">
    <property type="protein sequence ID" value="VAH12430.1"/>
    <property type="molecule type" value="Genomic_DNA"/>
</dbReference>
<proteinExistence type="predicted"/>
<keyword evidence="3" id="KW-1185">Reference proteome</keyword>
<evidence type="ECO:0000313" key="2">
    <source>
        <dbReference type="EMBL" id="VAH12430.1"/>
    </source>
</evidence>
<dbReference type="PANTHER" id="PTHR47481">
    <property type="match status" value="1"/>
</dbReference>
<sequence>MASNSVFAELLRSCKLDGSNFTVWKRKIMFLLTAKNIDYIITQSKPTQPSDEAEDEEKESYREEITQWTKDNKMARVFMLGSMSDSLAGEYEPEELARKIMRRLEKHFGEVSLIKVLSLVNQFLTAKMTETTTVSAHLNKLCVLVEELKNAGYPFPEEVQVMVALNSLPNTWEQFKISFCHTECVLNMRTLRHHLLMEEDRKSTQGKERRSQHGELHLGEEKSSSKRNWQKRKYGTDLRDKINQKGDRNDYNGRTSNQKVDNRKFNCHNYGEQGHFRSECTKKRKPDDKEYNNNQSKHQDN</sequence>
<dbReference type="Proteomes" id="UP000324705">
    <property type="component" value="Chromosome 1B"/>
</dbReference>
<dbReference type="OMA" id="FLTAKMT"/>
<dbReference type="Gramene" id="TRITD1Bv1G005360.1">
    <property type="protein sequence ID" value="TRITD1Bv1G005360.1"/>
    <property type="gene ID" value="TRITD1Bv1G005360"/>
</dbReference>
<dbReference type="Pfam" id="PF14223">
    <property type="entry name" value="Retrotran_gag_2"/>
    <property type="match status" value="1"/>
</dbReference>
<evidence type="ECO:0000313" key="3">
    <source>
        <dbReference type="Proteomes" id="UP000324705"/>
    </source>
</evidence>
<dbReference type="PANTHER" id="PTHR47481:SF10">
    <property type="entry name" value="COPIA-LIKE POLYPROTEIN_RETROTRANSPOSON"/>
    <property type="match status" value="1"/>
</dbReference>
<reference evidence="2 3" key="1">
    <citation type="submission" date="2017-09" db="EMBL/GenBank/DDBJ databases">
        <authorList>
            <consortium name="International Durum Wheat Genome Sequencing Consortium (IDWGSC)"/>
            <person name="Milanesi L."/>
        </authorList>
    </citation>
    <scope>NUCLEOTIDE SEQUENCE [LARGE SCALE GENOMIC DNA]</scope>
    <source>
        <strain evidence="3">cv. Svevo</strain>
    </source>
</reference>
<dbReference type="AlphaFoldDB" id="A0A9R0V2P9"/>
<feature type="compositionally biased region" description="Basic and acidic residues" evidence="1">
    <location>
        <begin position="274"/>
        <end position="301"/>
    </location>
</feature>
<feature type="compositionally biased region" description="Basic and acidic residues" evidence="1">
    <location>
        <begin position="234"/>
        <end position="251"/>
    </location>
</feature>
<organism evidence="2 3">
    <name type="scientific">Triticum turgidum subsp. durum</name>
    <name type="common">Durum wheat</name>
    <name type="synonym">Triticum durum</name>
    <dbReference type="NCBI Taxonomy" id="4567"/>
    <lineage>
        <taxon>Eukaryota</taxon>
        <taxon>Viridiplantae</taxon>
        <taxon>Streptophyta</taxon>
        <taxon>Embryophyta</taxon>
        <taxon>Tracheophyta</taxon>
        <taxon>Spermatophyta</taxon>
        <taxon>Magnoliopsida</taxon>
        <taxon>Liliopsida</taxon>
        <taxon>Poales</taxon>
        <taxon>Poaceae</taxon>
        <taxon>BOP clade</taxon>
        <taxon>Pooideae</taxon>
        <taxon>Triticodae</taxon>
        <taxon>Triticeae</taxon>
        <taxon>Triticinae</taxon>
        <taxon>Triticum</taxon>
    </lineage>
</organism>